<accession>A0A9W7EK27</accession>
<keyword evidence="1" id="KW-0812">Transmembrane</keyword>
<keyword evidence="4" id="KW-1185">Reference proteome</keyword>
<feature type="signal peptide" evidence="2">
    <location>
        <begin position="1"/>
        <end position="22"/>
    </location>
</feature>
<comment type="caution">
    <text evidence="3">The sequence shown here is derived from an EMBL/GenBank/DDBJ whole genome shotgun (WGS) entry which is preliminary data.</text>
</comment>
<dbReference type="EMBL" id="BRXY01000263">
    <property type="protein sequence ID" value="GMH81933.1"/>
    <property type="molecule type" value="Genomic_DNA"/>
</dbReference>
<evidence type="ECO:0000313" key="4">
    <source>
        <dbReference type="Proteomes" id="UP001165085"/>
    </source>
</evidence>
<keyword evidence="2" id="KW-0732">Signal</keyword>
<feature type="transmembrane region" description="Helical" evidence="1">
    <location>
        <begin position="226"/>
        <end position="246"/>
    </location>
</feature>
<feature type="chain" id="PRO_5040938423" evidence="2">
    <location>
        <begin position="23"/>
        <end position="248"/>
    </location>
</feature>
<proteinExistence type="predicted"/>
<evidence type="ECO:0000313" key="3">
    <source>
        <dbReference type="EMBL" id="GMH81933.1"/>
    </source>
</evidence>
<reference evidence="4" key="1">
    <citation type="journal article" date="2023" name="Commun. Biol.">
        <title>Genome analysis of Parmales, the sister group of diatoms, reveals the evolutionary specialization of diatoms from phago-mixotrophs to photoautotrophs.</title>
        <authorList>
            <person name="Ban H."/>
            <person name="Sato S."/>
            <person name="Yoshikawa S."/>
            <person name="Yamada K."/>
            <person name="Nakamura Y."/>
            <person name="Ichinomiya M."/>
            <person name="Sato N."/>
            <person name="Blanc-Mathieu R."/>
            <person name="Endo H."/>
            <person name="Kuwata A."/>
            <person name="Ogata H."/>
        </authorList>
    </citation>
    <scope>NUCLEOTIDE SEQUENCE [LARGE SCALE GENOMIC DNA]</scope>
    <source>
        <strain evidence="4">NIES 3701</strain>
    </source>
</reference>
<keyword evidence="1" id="KW-1133">Transmembrane helix</keyword>
<sequence>MPLPKSMSPFVLLFLLLSLASAQDPTNAPTVSPAPTASPTAAPTNETVTECDISAYNEWAAEEFQGISKDLVIPATNERWWDIQNYQTGVAFTLTNAHAVEVLGTKCRQYMQAIKIGLSGRHGPVSDQAIFDVMCTEYCVVNDQFREEAMSRSKCSCLDLSTKEWEVGYSVAGDYCRENSGRMMCDELERCGMWECALDDFSCPRMEYNTLDVLLRGNPGDCGEGVGVFGGLLLGTVMCLGMSLWLSL</sequence>
<protein>
    <submittedName>
        <fullName evidence="3">Uncharacterized protein</fullName>
    </submittedName>
</protein>
<keyword evidence="1" id="KW-0472">Membrane</keyword>
<dbReference type="OrthoDB" id="72596at2759"/>
<dbReference type="Proteomes" id="UP001165085">
    <property type="component" value="Unassembled WGS sequence"/>
</dbReference>
<evidence type="ECO:0000256" key="2">
    <source>
        <dbReference type="SAM" id="SignalP"/>
    </source>
</evidence>
<dbReference type="AlphaFoldDB" id="A0A9W7EK27"/>
<name>A0A9W7EK27_9STRA</name>
<gene>
    <name evidence="3" type="ORF">TrST_g5841</name>
</gene>
<organism evidence="3 4">
    <name type="scientific">Triparma strigata</name>
    <dbReference type="NCBI Taxonomy" id="1606541"/>
    <lineage>
        <taxon>Eukaryota</taxon>
        <taxon>Sar</taxon>
        <taxon>Stramenopiles</taxon>
        <taxon>Ochrophyta</taxon>
        <taxon>Bolidophyceae</taxon>
        <taxon>Parmales</taxon>
        <taxon>Triparmaceae</taxon>
        <taxon>Triparma</taxon>
    </lineage>
</organism>
<evidence type="ECO:0000256" key="1">
    <source>
        <dbReference type="SAM" id="Phobius"/>
    </source>
</evidence>